<evidence type="ECO:0000256" key="6">
    <source>
        <dbReference type="SAM" id="Phobius"/>
    </source>
</evidence>
<dbReference type="PANTHER" id="PTHR33721">
    <property type="entry name" value="TRANSMEMBRANE PROTEIN 255B-LIKE"/>
    <property type="match status" value="1"/>
</dbReference>
<dbReference type="InterPro" id="IPR028014">
    <property type="entry name" value="TMEM255"/>
</dbReference>
<name>A0AAD5FV48_SILAS</name>
<dbReference type="GO" id="GO:0016020">
    <property type="term" value="C:membrane"/>
    <property type="evidence" value="ECO:0007669"/>
    <property type="project" value="UniProtKB-SubCell"/>
</dbReference>
<comment type="caution">
    <text evidence="7">The sequence shown here is derived from an EMBL/GenBank/DDBJ whole genome shotgun (WGS) entry which is preliminary data.</text>
</comment>
<dbReference type="Proteomes" id="UP001205998">
    <property type="component" value="Unassembled WGS sequence"/>
</dbReference>
<evidence type="ECO:0000313" key="7">
    <source>
        <dbReference type="EMBL" id="KAI5629563.1"/>
    </source>
</evidence>
<keyword evidence="3 6" id="KW-0812">Transmembrane</keyword>
<dbReference type="Pfam" id="PF14967">
    <property type="entry name" value="FAM70"/>
    <property type="match status" value="1"/>
</dbReference>
<feature type="transmembrane region" description="Helical" evidence="6">
    <location>
        <begin position="52"/>
        <end position="73"/>
    </location>
</feature>
<reference evidence="7" key="1">
    <citation type="submission" date="2018-07" db="EMBL/GenBank/DDBJ databases">
        <title>Comparative genomics of catfishes provides insights into carnivory and benthic adaptation.</title>
        <authorList>
            <person name="Zhang Y."/>
            <person name="Wang D."/>
            <person name="Peng Z."/>
            <person name="Zheng S."/>
            <person name="Shao F."/>
            <person name="Tao W."/>
        </authorList>
    </citation>
    <scope>NUCLEOTIDE SEQUENCE</scope>
    <source>
        <strain evidence="7">Chongqing</strain>
    </source>
</reference>
<comment type="similarity">
    <text evidence="2">Belongs to the TMEM255 family.</text>
</comment>
<evidence type="ECO:0000313" key="8">
    <source>
        <dbReference type="Proteomes" id="UP001205998"/>
    </source>
</evidence>
<comment type="subcellular location">
    <subcellularLocation>
        <location evidence="1">Membrane</location>
        <topology evidence="1">Multi-pass membrane protein</topology>
    </subcellularLocation>
</comment>
<keyword evidence="8" id="KW-1185">Reference proteome</keyword>
<proteinExistence type="inferred from homology"/>
<accession>A0AAD5FV48</accession>
<dbReference type="EMBL" id="MU535325">
    <property type="protein sequence ID" value="KAI5629563.1"/>
    <property type="molecule type" value="Genomic_DNA"/>
</dbReference>
<sequence length="158" mass="17416">MAGPLSKALNSPLLSLQEFLYNIDGFYNCGVIMRGMKKWTGSEQYSKRRCTAMWSSVALHTLSVIILLIGLLAATRTGNVAVAGYYSGIILSFGTFLAIVGLNVVENRRPMLVASIIFISLGVISCFFCAIVDGIIAAEYIVRRTREFIVCMLHFVYT</sequence>
<evidence type="ECO:0000256" key="5">
    <source>
        <dbReference type="ARBA" id="ARBA00023136"/>
    </source>
</evidence>
<keyword evidence="4 6" id="KW-1133">Transmembrane helix</keyword>
<evidence type="ECO:0000256" key="3">
    <source>
        <dbReference type="ARBA" id="ARBA00022692"/>
    </source>
</evidence>
<dbReference type="PANTHER" id="PTHR33721:SF3">
    <property type="entry name" value="TRANSMEMBRANE PROTEIN 255B"/>
    <property type="match status" value="1"/>
</dbReference>
<gene>
    <name evidence="7" type="ORF">C0J50_7955</name>
</gene>
<dbReference type="AlphaFoldDB" id="A0AAD5FV48"/>
<evidence type="ECO:0000256" key="1">
    <source>
        <dbReference type="ARBA" id="ARBA00004141"/>
    </source>
</evidence>
<evidence type="ECO:0000256" key="4">
    <source>
        <dbReference type="ARBA" id="ARBA00022989"/>
    </source>
</evidence>
<keyword evidence="5 6" id="KW-0472">Membrane</keyword>
<evidence type="ECO:0000256" key="2">
    <source>
        <dbReference type="ARBA" id="ARBA00007903"/>
    </source>
</evidence>
<protein>
    <submittedName>
        <fullName evidence="7">Transmembrane protein 255B</fullName>
    </submittedName>
</protein>
<feature type="transmembrane region" description="Helical" evidence="6">
    <location>
        <begin position="112"/>
        <end position="138"/>
    </location>
</feature>
<feature type="transmembrane region" description="Helical" evidence="6">
    <location>
        <begin position="85"/>
        <end position="105"/>
    </location>
</feature>
<organism evidence="7 8">
    <name type="scientific">Silurus asotus</name>
    <name type="common">Amur catfish</name>
    <name type="synonym">Parasilurus asotus</name>
    <dbReference type="NCBI Taxonomy" id="30991"/>
    <lineage>
        <taxon>Eukaryota</taxon>
        <taxon>Metazoa</taxon>
        <taxon>Chordata</taxon>
        <taxon>Craniata</taxon>
        <taxon>Vertebrata</taxon>
        <taxon>Euteleostomi</taxon>
        <taxon>Actinopterygii</taxon>
        <taxon>Neopterygii</taxon>
        <taxon>Teleostei</taxon>
        <taxon>Ostariophysi</taxon>
        <taxon>Siluriformes</taxon>
        <taxon>Siluridae</taxon>
        <taxon>Silurus</taxon>
    </lineage>
</organism>